<feature type="transmembrane region" description="Helical" evidence="1">
    <location>
        <begin position="106"/>
        <end position="124"/>
    </location>
</feature>
<protein>
    <submittedName>
        <fullName evidence="2">Uncharacterized protein</fullName>
    </submittedName>
</protein>
<keyword evidence="1" id="KW-0472">Membrane</keyword>
<organism evidence="2 3">
    <name type="scientific">Leucosporidium creatinivorum</name>
    <dbReference type="NCBI Taxonomy" id="106004"/>
    <lineage>
        <taxon>Eukaryota</taxon>
        <taxon>Fungi</taxon>
        <taxon>Dikarya</taxon>
        <taxon>Basidiomycota</taxon>
        <taxon>Pucciniomycotina</taxon>
        <taxon>Microbotryomycetes</taxon>
        <taxon>Leucosporidiales</taxon>
        <taxon>Leucosporidium</taxon>
    </lineage>
</organism>
<accession>A0A1Y2G135</accession>
<sequence length="143" mass="16574">MITRRRERDVSRGIERIWEVVGACFRCRTRSRSVLVISALLMAVCRLSGKEVSYSLGLLSSKALTLYLTRYLCPRPREPFLRYQRPPFPLPSLLLRRTLLRAVQPASFLTRLCMTIIILFPLLLSPLSLVPHRPRPAYPFLCF</sequence>
<dbReference type="Proteomes" id="UP000193467">
    <property type="component" value="Unassembled WGS sequence"/>
</dbReference>
<evidence type="ECO:0000313" key="2">
    <source>
        <dbReference type="EMBL" id="ORY90616.1"/>
    </source>
</evidence>
<reference evidence="2 3" key="1">
    <citation type="submission" date="2016-07" db="EMBL/GenBank/DDBJ databases">
        <title>Pervasive Adenine N6-methylation of Active Genes in Fungi.</title>
        <authorList>
            <consortium name="DOE Joint Genome Institute"/>
            <person name="Mondo S.J."/>
            <person name="Dannebaum R.O."/>
            <person name="Kuo R.C."/>
            <person name="Labutti K."/>
            <person name="Haridas S."/>
            <person name="Kuo A."/>
            <person name="Salamov A."/>
            <person name="Ahrendt S.R."/>
            <person name="Lipzen A."/>
            <person name="Sullivan W."/>
            <person name="Andreopoulos W.B."/>
            <person name="Clum A."/>
            <person name="Lindquist E."/>
            <person name="Daum C."/>
            <person name="Ramamoorthy G.K."/>
            <person name="Gryganskyi A."/>
            <person name="Culley D."/>
            <person name="Magnuson J.K."/>
            <person name="James T.Y."/>
            <person name="O'Malley M.A."/>
            <person name="Stajich J.E."/>
            <person name="Spatafora J.W."/>
            <person name="Visel A."/>
            <person name="Grigoriev I.V."/>
        </authorList>
    </citation>
    <scope>NUCLEOTIDE SEQUENCE [LARGE SCALE GENOMIC DNA]</scope>
    <source>
        <strain evidence="2 3">62-1032</strain>
    </source>
</reference>
<name>A0A1Y2G135_9BASI</name>
<keyword evidence="3" id="KW-1185">Reference proteome</keyword>
<evidence type="ECO:0000313" key="3">
    <source>
        <dbReference type="Proteomes" id="UP000193467"/>
    </source>
</evidence>
<dbReference type="EMBL" id="MCGR01000003">
    <property type="protein sequence ID" value="ORY90616.1"/>
    <property type="molecule type" value="Genomic_DNA"/>
</dbReference>
<comment type="caution">
    <text evidence="2">The sequence shown here is derived from an EMBL/GenBank/DDBJ whole genome shotgun (WGS) entry which is preliminary data.</text>
</comment>
<proteinExistence type="predicted"/>
<dbReference type="AlphaFoldDB" id="A0A1Y2G135"/>
<dbReference type="InParanoid" id="A0A1Y2G135"/>
<keyword evidence="1" id="KW-0812">Transmembrane</keyword>
<gene>
    <name evidence="2" type="ORF">BCR35DRAFT_103652</name>
</gene>
<evidence type="ECO:0000256" key="1">
    <source>
        <dbReference type="SAM" id="Phobius"/>
    </source>
</evidence>
<keyword evidence="1" id="KW-1133">Transmembrane helix</keyword>